<sequence length="220" mass="24020">MSEIVVWLPVLLEGLKVTLKIAAISFVLSFFLGLALALARLYGGRILRLSASAFIELFRGTPLLTQMLIVYFSLGALGLLFSAFTAAVIAITLNSAAYMSEIFRSGIISVDAGQKEAALSIGMSEFQSFRYSVLPQAVRVIIPPMTNYAVIIIKSTSLASAITAPELMMQAHSLSSEYFKPTEIYALTAGIYILIAYPLSLVTHLLERHLAQQDNKPSYF</sequence>
<evidence type="ECO:0000256" key="9">
    <source>
        <dbReference type="ARBA" id="ARBA00023136"/>
    </source>
</evidence>
<evidence type="ECO:0000256" key="1">
    <source>
        <dbReference type="ARBA" id="ARBA00004429"/>
    </source>
</evidence>
<name>A0A2U1U4Z7_9GAMM</name>
<feature type="transmembrane region" description="Helical" evidence="10">
    <location>
        <begin position="184"/>
        <end position="206"/>
    </location>
</feature>
<keyword evidence="3 10" id="KW-0813">Transport</keyword>
<keyword evidence="9 10" id="KW-0472">Membrane</keyword>
<evidence type="ECO:0000313" key="12">
    <source>
        <dbReference type="EMBL" id="PWC16707.1"/>
    </source>
</evidence>
<dbReference type="Pfam" id="PF00528">
    <property type="entry name" value="BPD_transp_1"/>
    <property type="match status" value="1"/>
</dbReference>
<evidence type="ECO:0000259" key="11">
    <source>
        <dbReference type="PROSITE" id="PS50928"/>
    </source>
</evidence>
<dbReference type="PROSITE" id="PS50928">
    <property type="entry name" value="ABC_TM1"/>
    <property type="match status" value="1"/>
</dbReference>
<reference evidence="12 13" key="1">
    <citation type="submission" date="2018-04" db="EMBL/GenBank/DDBJ databases">
        <title>Brenneria corticis sp.nov.</title>
        <authorList>
            <person name="Li Y."/>
        </authorList>
    </citation>
    <scope>NUCLEOTIDE SEQUENCE [LARGE SCALE GENOMIC DNA]</scope>
    <source>
        <strain evidence="12 13">CFCC 11842</strain>
    </source>
</reference>
<dbReference type="RefSeq" id="WP_136165960.1">
    <property type="nucleotide sequence ID" value="NZ_KZ819076.1"/>
</dbReference>
<keyword evidence="5" id="KW-0997">Cell inner membrane</keyword>
<dbReference type="InterPro" id="IPR010065">
    <property type="entry name" value="AA_ABC_transptr_permease_3TM"/>
</dbReference>
<comment type="caution">
    <text evidence="12">The sequence shown here is derived from an EMBL/GenBank/DDBJ whole genome shotgun (WGS) entry which is preliminary data.</text>
</comment>
<evidence type="ECO:0000256" key="7">
    <source>
        <dbReference type="ARBA" id="ARBA00022970"/>
    </source>
</evidence>
<dbReference type="NCBIfam" id="TIGR01726">
    <property type="entry name" value="HEQRo_perm_3TM"/>
    <property type="match status" value="1"/>
</dbReference>
<dbReference type="PANTHER" id="PTHR30614">
    <property type="entry name" value="MEMBRANE COMPONENT OF AMINO ACID ABC TRANSPORTER"/>
    <property type="match status" value="1"/>
</dbReference>
<evidence type="ECO:0000256" key="6">
    <source>
        <dbReference type="ARBA" id="ARBA00022692"/>
    </source>
</evidence>
<evidence type="ECO:0000256" key="5">
    <source>
        <dbReference type="ARBA" id="ARBA00022519"/>
    </source>
</evidence>
<protein>
    <submittedName>
        <fullName evidence="12">ABC transporter permease</fullName>
    </submittedName>
</protein>
<dbReference type="Gene3D" id="1.10.3720.10">
    <property type="entry name" value="MetI-like"/>
    <property type="match status" value="1"/>
</dbReference>
<evidence type="ECO:0000256" key="3">
    <source>
        <dbReference type="ARBA" id="ARBA00022448"/>
    </source>
</evidence>
<evidence type="ECO:0000256" key="8">
    <source>
        <dbReference type="ARBA" id="ARBA00022989"/>
    </source>
</evidence>
<dbReference type="GO" id="GO:0043190">
    <property type="term" value="C:ATP-binding cassette (ABC) transporter complex"/>
    <property type="evidence" value="ECO:0007669"/>
    <property type="project" value="InterPro"/>
</dbReference>
<evidence type="ECO:0000313" key="13">
    <source>
        <dbReference type="Proteomes" id="UP000296159"/>
    </source>
</evidence>
<dbReference type="AlphaFoldDB" id="A0A2U1U4Z7"/>
<dbReference type="SUPFAM" id="SSF161098">
    <property type="entry name" value="MetI-like"/>
    <property type="match status" value="1"/>
</dbReference>
<keyword evidence="13" id="KW-1185">Reference proteome</keyword>
<keyword evidence="6 10" id="KW-0812">Transmembrane</keyword>
<dbReference type="Proteomes" id="UP000296159">
    <property type="component" value="Unassembled WGS sequence"/>
</dbReference>
<feature type="domain" description="ABC transmembrane type-1" evidence="11">
    <location>
        <begin position="15"/>
        <end position="203"/>
    </location>
</feature>
<keyword evidence="7" id="KW-0029">Amino-acid transport</keyword>
<dbReference type="EMBL" id="QDKH01000008">
    <property type="protein sequence ID" value="PWC16707.1"/>
    <property type="molecule type" value="Genomic_DNA"/>
</dbReference>
<keyword evidence="4" id="KW-1003">Cell membrane</keyword>
<dbReference type="PANTHER" id="PTHR30614:SF0">
    <property type="entry name" value="L-CYSTINE TRANSPORT SYSTEM PERMEASE PROTEIN TCYL"/>
    <property type="match status" value="1"/>
</dbReference>
<feature type="transmembrane region" description="Helical" evidence="10">
    <location>
        <begin position="63"/>
        <end position="91"/>
    </location>
</feature>
<dbReference type="InterPro" id="IPR043429">
    <property type="entry name" value="ArtM/GltK/GlnP/TcyL/YhdX-like"/>
</dbReference>
<gene>
    <name evidence="12" type="ORF">DDT56_08155</name>
</gene>
<evidence type="ECO:0000256" key="10">
    <source>
        <dbReference type="RuleBase" id="RU363032"/>
    </source>
</evidence>
<dbReference type="GO" id="GO:0006865">
    <property type="term" value="P:amino acid transport"/>
    <property type="evidence" value="ECO:0007669"/>
    <property type="project" value="UniProtKB-KW"/>
</dbReference>
<proteinExistence type="inferred from homology"/>
<keyword evidence="8 10" id="KW-1133">Transmembrane helix</keyword>
<dbReference type="GO" id="GO:0022857">
    <property type="term" value="F:transmembrane transporter activity"/>
    <property type="evidence" value="ECO:0007669"/>
    <property type="project" value="InterPro"/>
</dbReference>
<dbReference type="InterPro" id="IPR035906">
    <property type="entry name" value="MetI-like_sf"/>
</dbReference>
<dbReference type="CDD" id="cd06261">
    <property type="entry name" value="TM_PBP2"/>
    <property type="match status" value="1"/>
</dbReference>
<comment type="similarity">
    <text evidence="2">Belongs to the binding-protein-dependent transport system permease family. HisMQ subfamily.</text>
</comment>
<feature type="transmembrane region" description="Helical" evidence="10">
    <location>
        <begin position="20"/>
        <end position="42"/>
    </location>
</feature>
<evidence type="ECO:0000256" key="2">
    <source>
        <dbReference type="ARBA" id="ARBA00010072"/>
    </source>
</evidence>
<comment type="subcellular location">
    <subcellularLocation>
        <location evidence="1">Cell inner membrane</location>
        <topology evidence="1">Multi-pass membrane protein</topology>
    </subcellularLocation>
    <subcellularLocation>
        <location evidence="10">Cell membrane</location>
        <topology evidence="10">Multi-pass membrane protein</topology>
    </subcellularLocation>
</comment>
<evidence type="ECO:0000256" key="4">
    <source>
        <dbReference type="ARBA" id="ARBA00022475"/>
    </source>
</evidence>
<accession>A0A2U1U4Z7</accession>
<organism evidence="12 13">
    <name type="scientific">Brenneria corticis</name>
    <dbReference type="NCBI Taxonomy" id="2173106"/>
    <lineage>
        <taxon>Bacteria</taxon>
        <taxon>Pseudomonadati</taxon>
        <taxon>Pseudomonadota</taxon>
        <taxon>Gammaproteobacteria</taxon>
        <taxon>Enterobacterales</taxon>
        <taxon>Pectobacteriaceae</taxon>
        <taxon>Brenneria</taxon>
    </lineage>
</organism>
<dbReference type="InterPro" id="IPR000515">
    <property type="entry name" value="MetI-like"/>
</dbReference>